<reference evidence="1" key="1">
    <citation type="submission" date="2017-01" db="EMBL/GenBank/DDBJ databases">
        <authorList>
            <person name="Assis F.L."/>
            <person name="Abrahao J.S."/>
            <person name="Silva L."/>
            <person name="Khalil J.B."/>
            <person name="Rodrigues R."/>
            <person name="Silva L.S."/>
            <person name="Arantes T."/>
            <person name="Boratto P."/>
            <person name="Andrade M."/>
            <person name="Kroon E.G."/>
            <person name="Ribeiro B."/>
            <person name="Bergier I."/>
            <person name="Seligmann H."/>
            <person name="Ghigo E."/>
            <person name="Colson P."/>
            <person name="Levasseur A."/>
            <person name="Raoult D."/>
            <person name="Scola B.L."/>
        </authorList>
    </citation>
    <scope>NUCLEOTIDE SEQUENCE</scope>
    <source>
        <strain evidence="1">Soda lake</strain>
    </source>
</reference>
<reference evidence="1" key="2">
    <citation type="journal article" date="2018" name="Nat. Commun.">
        <title>Tailed giant Tupanvirus possesses the most complete translational apparatus of the known virosphere.</title>
        <authorList>
            <person name="Abrahao J."/>
            <person name="Silva L."/>
            <person name="Silva L.S."/>
            <person name="Khalil J.Y.B."/>
            <person name="Rodrigues R."/>
            <person name="Arantes T."/>
            <person name="Assis F."/>
            <person name="Boratto P."/>
            <person name="Andrade M."/>
            <person name="Kroon E.G."/>
            <person name="Ribeiro B."/>
            <person name="Bergier I."/>
            <person name="Seligmann H."/>
            <person name="Ghigo E."/>
            <person name="Colson P."/>
            <person name="Levasseur A."/>
            <person name="Kroemer G."/>
            <person name="Raoult D."/>
            <person name="La Scola B."/>
        </authorList>
    </citation>
    <scope>NUCLEOTIDE SEQUENCE [LARGE SCALE GENOMIC DNA]</scope>
    <source>
        <strain evidence="1">Soda lake</strain>
    </source>
</reference>
<dbReference type="RefSeq" id="YP_010781563.1">
    <property type="nucleotide sequence ID" value="NC_075039.1"/>
</dbReference>
<dbReference type="GeneID" id="80518029"/>
<name>A0A6N1NL35_9VIRU</name>
<accession>A0A6N1NL35</accession>
<dbReference type="Gene3D" id="1.25.40.20">
    <property type="entry name" value="Ankyrin repeat-containing domain"/>
    <property type="match status" value="1"/>
</dbReference>
<dbReference type="InterPro" id="IPR036770">
    <property type="entry name" value="Ankyrin_rpt-contain_sf"/>
</dbReference>
<proteinExistence type="predicted"/>
<dbReference type="KEGG" id="vg:80518029"/>
<evidence type="ECO:0000313" key="1">
    <source>
        <dbReference type="EMBL" id="QKU34910.1"/>
    </source>
</evidence>
<protein>
    <submittedName>
        <fullName evidence="1">Ankyrin repeat protein</fullName>
    </submittedName>
</protein>
<dbReference type="EMBL" id="KY523104">
    <property type="protein sequence ID" value="QKU34910.1"/>
    <property type="molecule type" value="Genomic_DNA"/>
</dbReference>
<sequence length="387" mass="45295">MSQSILLNDESILFDRNDGLSHNEESYQSQQLKDLRRVINEFPMTEFSQEIADARRRVANKLIDIASIQNDINALRPESIIDNTDIIDKDMFMVGTIESNMLTINIPPITITINLAQAIRNAMLHKKPKIIKLMMELDIDLFKIEPRIMIMCVETEQDELLSELISKKVPIYTQEFRCLYQLAAQGKLDLVKEIMKNYKFPSIPEIVSKICIQAIQNNHVAILKYFMPRDSFRGAPDQMFCFFVNSIQYGGHLDIVKFFIENGINIRQDNYKAVRVALNFDRAQIIKYFYEIDTTIESILNEEQKQKYYLDKIIMVKQYIGVGKSCNINYDDISMDDHYYQCESKTHHYKQEAWSQWCKLRSNWICPCCFAPVKRILYVNTPTEPVD</sequence>
<organism evidence="1">
    <name type="scientific">Tupanvirus soda lake</name>
    <dbReference type="NCBI Taxonomy" id="2126985"/>
    <lineage>
        <taxon>Viruses</taxon>
        <taxon>Varidnaviria</taxon>
        <taxon>Bamfordvirae</taxon>
        <taxon>Nucleocytoviricota</taxon>
        <taxon>Megaviricetes</taxon>
        <taxon>Imitervirales</taxon>
        <taxon>Mimiviridae</taxon>
        <taxon>Megamimivirinae</taxon>
        <taxon>Tupanvirus</taxon>
        <taxon>Tupanvirus salinum</taxon>
    </lineage>
</organism>
<dbReference type="SUPFAM" id="SSF140860">
    <property type="entry name" value="Pseudo ankyrin repeat-like"/>
    <property type="match status" value="1"/>
</dbReference>